<dbReference type="InterPro" id="IPR013325">
    <property type="entry name" value="RNA_pol_sigma_r2"/>
</dbReference>
<evidence type="ECO:0000259" key="5">
    <source>
        <dbReference type="Pfam" id="PF04542"/>
    </source>
</evidence>
<protein>
    <submittedName>
        <fullName evidence="6">RNA polymerase sigma factor</fullName>
    </submittedName>
</protein>
<accession>A0ABU3A254</accession>
<evidence type="ECO:0000256" key="3">
    <source>
        <dbReference type="ARBA" id="ARBA00023125"/>
    </source>
</evidence>
<sequence length="98" mass="11392">MIWDDTLTSKIIAGDRAVFELCYRQLSPFVYSAIYKTCQDKELSKDIVQETFLTAFQQAHELNHDTNMLAWLKRVAFNKVINTLKRSNKFDGDNDAQN</sequence>
<reference evidence="6 7" key="1">
    <citation type="submission" date="2023-09" db="EMBL/GenBank/DDBJ databases">
        <authorList>
            <person name="Rey-Velasco X."/>
        </authorList>
    </citation>
    <scope>NUCLEOTIDE SEQUENCE [LARGE SCALE GENOMIC DNA]</scope>
    <source>
        <strain evidence="6 7">W431</strain>
    </source>
</reference>
<gene>
    <name evidence="6" type="ORF">RM573_10475</name>
</gene>
<keyword evidence="1" id="KW-0805">Transcription regulation</keyword>
<dbReference type="Proteomes" id="UP001266357">
    <property type="component" value="Unassembled WGS sequence"/>
</dbReference>
<dbReference type="Gene3D" id="1.10.1740.10">
    <property type="match status" value="1"/>
</dbReference>
<keyword evidence="7" id="KW-1185">Reference proteome</keyword>
<comment type="caution">
    <text evidence="6">The sequence shown here is derived from an EMBL/GenBank/DDBJ whole genome shotgun (WGS) entry which is preliminary data.</text>
</comment>
<dbReference type="PANTHER" id="PTHR43133">
    <property type="entry name" value="RNA POLYMERASE ECF-TYPE SIGMA FACTO"/>
    <property type="match status" value="1"/>
</dbReference>
<evidence type="ECO:0000256" key="2">
    <source>
        <dbReference type="ARBA" id="ARBA00023082"/>
    </source>
</evidence>
<dbReference type="Pfam" id="PF04542">
    <property type="entry name" value="Sigma70_r2"/>
    <property type="match status" value="1"/>
</dbReference>
<feature type="domain" description="RNA polymerase sigma-70 region 2" evidence="5">
    <location>
        <begin position="23"/>
        <end position="88"/>
    </location>
</feature>
<dbReference type="InterPro" id="IPR007627">
    <property type="entry name" value="RNA_pol_sigma70_r2"/>
</dbReference>
<organism evidence="6 7">
    <name type="scientific">Thalassotalea castellviae</name>
    <dbReference type="NCBI Taxonomy" id="3075612"/>
    <lineage>
        <taxon>Bacteria</taxon>
        <taxon>Pseudomonadati</taxon>
        <taxon>Pseudomonadota</taxon>
        <taxon>Gammaproteobacteria</taxon>
        <taxon>Alteromonadales</taxon>
        <taxon>Colwelliaceae</taxon>
        <taxon>Thalassotalea</taxon>
    </lineage>
</organism>
<keyword evidence="2" id="KW-0731">Sigma factor</keyword>
<keyword evidence="4" id="KW-0804">Transcription</keyword>
<dbReference type="SUPFAM" id="SSF88946">
    <property type="entry name" value="Sigma2 domain of RNA polymerase sigma factors"/>
    <property type="match status" value="1"/>
</dbReference>
<dbReference type="PANTHER" id="PTHR43133:SF8">
    <property type="entry name" value="RNA POLYMERASE SIGMA FACTOR HI_1459-RELATED"/>
    <property type="match status" value="1"/>
</dbReference>
<name>A0ABU3A254_9GAMM</name>
<evidence type="ECO:0000256" key="1">
    <source>
        <dbReference type="ARBA" id="ARBA00023015"/>
    </source>
</evidence>
<keyword evidence="3" id="KW-0238">DNA-binding</keyword>
<dbReference type="RefSeq" id="WP_311581399.1">
    <property type="nucleotide sequence ID" value="NZ_JAVRIF010000005.1"/>
</dbReference>
<evidence type="ECO:0000256" key="4">
    <source>
        <dbReference type="ARBA" id="ARBA00023163"/>
    </source>
</evidence>
<dbReference type="EMBL" id="JAVRIF010000005">
    <property type="protein sequence ID" value="MDT0604020.1"/>
    <property type="molecule type" value="Genomic_DNA"/>
</dbReference>
<dbReference type="InterPro" id="IPR039425">
    <property type="entry name" value="RNA_pol_sigma-70-like"/>
</dbReference>
<evidence type="ECO:0000313" key="7">
    <source>
        <dbReference type="Proteomes" id="UP001266357"/>
    </source>
</evidence>
<evidence type="ECO:0000313" key="6">
    <source>
        <dbReference type="EMBL" id="MDT0604020.1"/>
    </source>
</evidence>
<proteinExistence type="predicted"/>